<dbReference type="InterPro" id="IPR028098">
    <property type="entry name" value="Glyco_trans_4-like_N"/>
</dbReference>
<proteinExistence type="predicted"/>
<dbReference type="SUPFAM" id="SSF53756">
    <property type="entry name" value="UDP-Glycosyltransferase/glycogen phosphorylase"/>
    <property type="match status" value="1"/>
</dbReference>
<keyword evidence="1" id="KW-0328">Glycosyltransferase</keyword>
<evidence type="ECO:0000256" key="2">
    <source>
        <dbReference type="ARBA" id="ARBA00022679"/>
    </source>
</evidence>
<sequence>MTDRIEVAQIVTRFIAGAGGVALRGVLPLDPNRYAVTIITGQGGPLTERAEAAGFRVVIEPSLVSPLSPRDDRTALRRLTMLCEAGGFDVVHTHSAKAGALGRLAAHRAAVPMIVHTYHGFPFHEFQNPVRKAAYVAIERRLASITDAVLAIGSGVATEALRRGLATPSSLRTIAPVVEAVTVPKTAESRAAARMALGLADDGLVVGTVGRVDYQKAPEHLIAAIANLRHHDATAVWIGSGPGLAAARELVRRAGLFDRFVFAGERSDVASLLPAFDVFAMASRYEGLPCAVVEAMRCGVPVVATAVNSVPDLVIPGESGVLVPPGRPELLAAAIDGVLDEPRTAERLVRQGRVLAGATFDAERLADVLDQVYSGGRTAGLVAR</sequence>
<evidence type="ECO:0000256" key="1">
    <source>
        <dbReference type="ARBA" id="ARBA00022676"/>
    </source>
</evidence>
<reference evidence="6" key="1">
    <citation type="journal article" date="2019" name="Int. J. Syst. Evol. Microbiol.">
        <title>The Global Catalogue of Microorganisms (GCM) 10K type strain sequencing project: providing services to taxonomists for standard genome sequencing and annotation.</title>
        <authorList>
            <consortium name="The Broad Institute Genomics Platform"/>
            <consortium name="The Broad Institute Genome Sequencing Center for Infectious Disease"/>
            <person name="Wu L."/>
            <person name="Ma J."/>
        </authorList>
    </citation>
    <scope>NUCLEOTIDE SEQUENCE [LARGE SCALE GENOMIC DNA]</scope>
    <source>
        <strain evidence="6">JCM 16928</strain>
    </source>
</reference>
<dbReference type="Pfam" id="PF00534">
    <property type="entry name" value="Glycos_transf_1"/>
    <property type="match status" value="1"/>
</dbReference>
<dbReference type="InterPro" id="IPR050194">
    <property type="entry name" value="Glycosyltransferase_grp1"/>
</dbReference>
<dbReference type="Gene3D" id="3.40.50.2000">
    <property type="entry name" value="Glycogen Phosphorylase B"/>
    <property type="match status" value="2"/>
</dbReference>
<protein>
    <submittedName>
        <fullName evidence="5">Glycosyltransferase family 4 protein</fullName>
    </submittedName>
</protein>
<keyword evidence="6" id="KW-1185">Reference proteome</keyword>
<dbReference type="RefSeq" id="WP_344846826.1">
    <property type="nucleotide sequence ID" value="NZ_BAABAA010000011.1"/>
</dbReference>
<gene>
    <name evidence="5" type="ORF">GCM10022235_64380</name>
</gene>
<dbReference type="EMBL" id="BAABAA010000011">
    <property type="protein sequence ID" value="GAA3585029.1"/>
    <property type="molecule type" value="Genomic_DNA"/>
</dbReference>
<dbReference type="Pfam" id="PF13439">
    <property type="entry name" value="Glyco_transf_4"/>
    <property type="match status" value="1"/>
</dbReference>
<dbReference type="InterPro" id="IPR001296">
    <property type="entry name" value="Glyco_trans_1"/>
</dbReference>
<evidence type="ECO:0000313" key="5">
    <source>
        <dbReference type="EMBL" id="GAA3585029.1"/>
    </source>
</evidence>
<dbReference type="PANTHER" id="PTHR45947:SF3">
    <property type="entry name" value="SULFOQUINOVOSYL TRANSFERASE SQD2"/>
    <property type="match status" value="1"/>
</dbReference>
<keyword evidence="2" id="KW-0808">Transferase</keyword>
<name>A0ABP6YL36_9ACTN</name>
<feature type="domain" description="Glycosyl transferase family 1" evidence="3">
    <location>
        <begin position="193"/>
        <end position="353"/>
    </location>
</feature>
<comment type="caution">
    <text evidence="5">The sequence shown here is derived from an EMBL/GenBank/DDBJ whole genome shotgun (WGS) entry which is preliminary data.</text>
</comment>
<organism evidence="5 6">
    <name type="scientific">Kribbella ginsengisoli</name>
    <dbReference type="NCBI Taxonomy" id="363865"/>
    <lineage>
        <taxon>Bacteria</taxon>
        <taxon>Bacillati</taxon>
        <taxon>Actinomycetota</taxon>
        <taxon>Actinomycetes</taxon>
        <taxon>Propionibacteriales</taxon>
        <taxon>Kribbellaceae</taxon>
        <taxon>Kribbella</taxon>
    </lineage>
</organism>
<dbReference type="Proteomes" id="UP001501222">
    <property type="component" value="Unassembled WGS sequence"/>
</dbReference>
<dbReference type="PANTHER" id="PTHR45947">
    <property type="entry name" value="SULFOQUINOVOSYL TRANSFERASE SQD2"/>
    <property type="match status" value="1"/>
</dbReference>
<evidence type="ECO:0000313" key="6">
    <source>
        <dbReference type="Proteomes" id="UP001501222"/>
    </source>
</evidence>
<accession>A0ABP6YL36</accession>
<evidence type="ECO:0000259" key="3">
    <source>
        <dbReference type="Pfam" id="PF00534"/>
    </source>
</evidence>
<evidence type="ECO:0000259" key="4">
    <source>
        <dbReference type="Pfam" id="PF13439"/>
    </source>
</evidence>
<feature type="domain" description="Glycosyltransferase subfamily 4-like N-terminal" evidence="4">
    <location>
        <begin position="32"/>
        <end position="174"/>
    </location>
</feature>